<proteinExistence type="inferred from homology"/>
<dbReference type="RefSeq" id="WP_012504773.1">
    <property type="nucleotide sequence ID" value="NC_011059.1"/>
</dbReference>
<dbReference type="Gene3D" id="3.40.47.10">
    <property type="match status" value="1"/>
</dbReference>
<dbReference type="STRING" id="290512.Paes_0177"/>
<dbReference type="UniPathway" id="UPA00094"/>
<dbReference type="KEGG" id="paa:Paes_0177"/>
<dbReference type="HOGENOM" id="CLU_039592_3_1_10"/>
<evidence type="ECO:0000256" key="12">
    <source>
        <dbReference type="ARBA" id="ARBA00051096"/>
    </source>
</evidence>
<evidence type="ECO:0000256" key="6">
    <source>
        <dbReference type="ARBA" id="ARBA00022679"/>
    </source>
</evidence>
<evidence type="ECO:0000313" key="17">
    <source>
        <dbReference type="Proteomes" id="UP000002725"/>
    </source>
</evidence>
<dbReference type="NCBIfam" id="TIGR00747">
    <property type="entry name" value="fabH"/>
    <property type="match status" value="1"/>
</dbReference>
<protein>
    <recommendedName>
        <fullName evidence="3 13">Beta-ketoacyl-[acyl-carrier-protein] synthase III</fullName>
        <shortName evidence="13">Beta-ketoacyl-ACP synthase III</shortName>
        <shortName evidence="13">KAS III</shortName>
        <ecNumber evidence="3 13">2.3.1.180</ecNumber>
    </recommendedName>
    <alternativeName>
        <fullName evidence="13">3-oxoacyl-[acyl-carrier-protein] synthase 3</fullName>
    </alternativeName>
    <alternativeName>
        <fullName evidence="13">3-oxoacyl-[acyl-carrier-protein] synthase III</fullName>
    </alternativeName>
</protein>
<evidence type="ECO:0000256" key="10">
    <source>
        <dbReference type="ARBA" id="ARBA00023268"/>
    </source>
</evidence>
<feature type="active site" evidence="13">
    <location>
        <position position="284"/>
    </location>
</feature>
<keyword evidence="7 13" id="KW-0276">Fatty acid metabolism</keyword>
<dbReference type="GO" id="GO:0033818">
    <property type="term" value="F:beta-ketoacyl-acyl-carrier-protein synthase III activity"/>
    <property type="evidence" value="ECO:0007669"/>
    <property type="project" value="UniProtKB-UniRule"/>
</dbReference>
<evidence type="ECO:0000256" key="3">
    <source>
        <dbReference type="ARBA" id="ARBA00012333"/>
    </source>
</evidence>
<comment type="domain">
    <text evidence="13">The last Arg residue of the ACP-binding site is essential for the weak association between ACP/AcpP and FabH.</text>
</comment>
<dbReference type="InterPro" id="IPR013751">
    <property type="entry name" value="ACP_syn_III_N"/>
</dbReference>
<keyword evidence="17" id="KW-1185">Reference proteome</keyword>
<dbReference type="InterPro" id="IPR013747">
    <property type="entry name" value="ACP_syn_III_C"/>
</dbReference>
<dbReference type="PANTHER" id="PTHR34069">
    <property type="entry name" value="3-OXOACYL-[ACYL-CARRIER-PROTEIN] SYNTHASE 3"/>
    <property type="match status" value="1"/>
</dbReference>
<evidence type="ECO:0000256" key="7">
    <source>
        <dbReference type="ARBA" id="ARBA00022832"/>
    </source>
</evidence>
<dbReference type="EC" id="2.3.1.180" evidence="3 13"/>
<keyword evidence="5 13" id="KW-0444">Lipid biosynthesis</keyword>
<keyword evidence="11 13" id="KW-0012">Acyltransferase</keyword>
<keyword evidence="4 13" id="KW-0963">Cytoplasm</keyword>
<gene>
    <name evidence="13" type="primary">fabH</name>
    <name evidence="16" type="ordered locus">Paes_0177</name>
</gene>
<comment type="pathway">
    <text evidence="1 13">Lipid metabolism; fatty acid biosynthesis.</text>
</comment>
<dbReference type="FunFam" id="3.40.47.10:FF:000004">
    <property type="entry name" value="3-oxoacyl-[acyl-carrier-protein] synthase 3"/>
    <property type="match status" value="1"/>
</dbReference>
<dbReference type="InterPro" id="IPR004655">
    <property type="entry name" value="FabH"/>
</dbReference>
<name>B4S3P0_PROA2</name>
<dbReference type="CDD" id="cd00830">
    <property type="entry name" value="KAS_III"/>
    <property type="match status" value="1"/>
</dbReference>
<dbReference type="eggNOG" id="COG0332">
    <property type="taxonomic scope" value="Bacteria"/>
</dbReference>
<dbReference type="PANTHER" id="PTHR34069:SF2">
    <property type="entry name" value="BETA-KETOACYL-[ACYL-CARRIER-PROTEIN] SYNTHASE III"/>
    <property type="match status" value="1"/>
</dbReference>
<evidence type="ECO:0000256" key="11">
    <source>
        <dbReference type="ARBA" id="ARBA00023315"/>
    </source>
</evidence>
<evidence type="ECO:0000259" key="14">
    <source>
        <dbReference type="Pfam" id="PF08541"/>
    </source>
</evidence>
<dbReference type="Pfam" id="PF08545">
    <property type="entry name" value="ACP_syn_III"/>
    <property type="match status" value="1"/>
</dbReference>
<reference evidence="16" key="1">
    <citation type="submission" date="2008-06" db="EMBL/GenBank/DDBJ databases">
        <title>Complete sequence of chromosome of Prosthecochloris aestuarii DSM 271.</title>
        <authorList>
            <consortium name="US DOE Joint Genome Institute"/>
            <person name="Lucas S."/>
            <person name="Copeland A."/>
            <person name="Lapidus A."/>
            <person name="Glavina del Rio T."/>
            <person name="Dalin E."/>
            <person name="Tice H."/>
            <person name="Bruce D."/>
            <person name="Goodwin L."/>
            <person name="Pitluck S."/>
            <person name="Schmutz J."/>
            <person name="Larimer F."/>
            <person name="Land M."/>
            <person name="Hauser L."/>
            <person name="Kyrpides N."/>
            <person name="Anderson I."/>
            <person name="Liu Z."/>
            <person name="Li T."/>
            <person name="Zhao F."/>
            <person name="Overmann J."/>
            <person name="Bryant D.A."/>
            <person name="Richardson P."/>
        </authorList>
    </citation>
    <scope>NUCLEOTIDE SEQUENCE [LARGE SCALE GENOMIC DNA]</scope>
    <source>
        <strain evidence="16">DSM 271</strain>
    </source>
</reference>
<keyword evidence="9 13" id="KW-0275">Fatty acid biosynthesis</keyword>
<accession>B4S3P0</accession>
<feature type="region of interest" description="ACP-binding" evidence="13">
    <location>
        <begin position="255"/>
        <end position="259"/>
    </location>
</feature>
<dbReference type="GO" id="GO:0006633">
    <property type="term" value="P:fatty acid biosynthetic process"/>
    <property type="evidence" value="ECO:0007669"/>
    <property type="project" value="UniProtKB-UniRule"/>
</dbReference>
<evidence type="ECO:0000256" key="8">
    <source>
        <dbReference type="ARBA" id="ARBA00023098"/>
    </source>
</evidence>
<dbReference type="Proteomes" id="UP000002725">
    <property type="component" value="Chromosome"/>
</dbReference>
<dbReference type="Pfam" id="PF08541">
    <property type="entry name" value="ACP_syn_III_C"/>
    <property type="match status" value="1"/>
</dbReference>
<evidence type="ECO:0000259" key="15">
    <source>
        <dbReference type="Pfam" id="PF08545"/>
    </source>
</evidence>
<comment type="subunit">
    <text evidence="13">Homodimer.</text>
</comment>
<dbReference type="GO" id="GO:0004315">
    <property type="term" value="F:3-oxoacyl-[acyl-carrier-protein] synthase activity"/>
    <property type="evidence" value="ECO:0007669"/>
    <property type="project" value="InterPro"/>
</dbReference>
<feature type="active site" evidence="13">
    <location>
        <position position="113"/>
    </location>
</feature>
<comment type="subcellular location">
    <subcellularLocation>
        <location evidence="13">Cytoplasm</location>
    </subcellularLocation>
</comment>
<dbReference type="SUPFAM" id="SSF53901">
    <property type="entry name" value="Thiolase-like"/>
    <property type="match status" value="1"/>
</dbReference>
<evidence type="ECO:0000256" key="4">
    <source>
        <dbReference type="ARBA" id="ARBA00022490"/>
    </source>
</evidence>
<dbReference type="GO" id="GO:0044550">
    <property type="term" value="P:secondary metabolite biosynthetic process"/>
    <property type="evidence" value="ECO:0007669"/>
    <property type="project" value="TreeGrafter"/>
</dbReference>
<evidence type="ECO:0000256" key="9">
    <source>
        <dbReference type="ARBA" id="ARBA00023160"/>
    </source>
</evidence>
<keyword evidence="8 13" id="KW-0443">Lipid metabolism</keyword>
<keyword evidence="10 13" id="KW-0511">Multifunctional enzyme</keyword>
<evidence type="ECO:0000313" key="16">
    <source>
        <dbReference type="EMBL" id="ACF45236.1"/>
    </source>
</evidence>
<dbReference type="HAMAP" id="MF_01815">
    <property type="entry name" value="FabH"/>
    <property type="match status" value="1"/>
</dbReference>
<sequence length="328" mass="35804">MKAAITATAKYLPDDILSNQDLEKILDTSDEWIRTRTGISERRILKDPEKATSFLCSQVAERIIEKRGISAEEIDLIIVATMTPDMIFPSTACLVQKNIGASNAWAFDLSGACSGFLFALNTGSQFIAAGTHRKVLVIGGEKMSSVMDYTDRNTCVLFGDGAAGVLLEPAKDENHGMLDAKLHADGRGGEHLYMQGGGSRHPATHETVDGRMHYLHQDGKQVFKSAVTAMADIAVEIMERNNLVADDVSYLIPHQANKRIIQATAERMGIDMAKVAINIDKYGNTSAATIPICIAELDEARKLQPENNLILVSFGAGYTWGGIYLKWQ</sequence>
<comment type="similarity">
    <text evidence="2 13">Belongs to the thiolase-like superfamily. FabH family.</text>
</comment>
<comment type="function">
    <text evidence="13">Catalyzes the condensation reaction of fatty acid synthesis by the addition to an acyl acceptor of two carbons from malonyl-ACP. Catalyzes the first condensation reaction which initiates fatty acid synthesis and may therefore play a role in governing the total rate of fatty acid production. Possesses both acetoacetyl-ACP synthase and acetyl transacylase activities. Its substrate specificity determines the biosynthesis of branched-chain and/or straight-chain of fatty acids.</text>
</comment>
<keyword evidence="6 13" id="KW-0808">Transferase</keyword>
<evidence type="ECO:0000256" key="5">
    <source>
        <dbReference type="ARBA" id="ARBA00022516"/>
    </source>
</evidence>
<dbReference type="InterPro" id="IPR016039">
    <property type="entry name" value="Thiolase-like"/>
</dbReference>
<feature type="domain" description="Beta-ketoacyl-[acyl-carrier-protein] synthase III C-terminal" evidence="14">
    <location>
        <begin position="238"/>
        <end position="327"/>
    </location>
</feature>
<evidence type="ECO:0000256" key="13">
    <source>
        <dbReference type="HAMAP-Rule" id="MF_01815"/>
    </source>
</evidence>
<evidence type="ECO:0000256" key="1">
    <source>
        <dbReference type="ARBA" id="ARBA00005194"/>
    </source>
</evidence>
<dbReference type="GO" id="GO:0005737">
    <property type="term" value="C:cytoplasm"/>
    <property type="evidence" value="ECO:0007669"/>
    <property type="project" value="UniProtKB-SubCell"/>
</dbReference>
<evidence type="ECO:0000256" key="2">
    <source>
        <dbReference type="ARBA" id="ARBA00008642"/>
    </source>
</evidence>
<feature type="domain" description="Beta-ketoacyl-[acyl-carrier-protein] synthase III N-terminal" evidence="15">
    <location>
        <begin position="107"/>
        <end position="186"/>
    </location>
</feature>
<dbReference type="EMBL" id="CP001108">
    <property type="protein sequence ID" value="ACF45236.1"/>
    <property type="molecule type" value="Genomic_DNA"/>
</dbReference>
<dbReference type="NCBIfam" id="NF006829">
    <property type="entry name" value="PRK09352.1"/>
    <property type="match status" value="1"/>
</dbReference>
<comment type="catalytic activity">
    <reaction evidence="12">
        <text>malonyl-[ACP] + acetyl-CoA + H(+) = 3-oxobutanoyl-[ACP] + CO2 + CoA</text>
        <dbReference type="Rhea" id="RHEA:12080"/>
        <dbReference type="Rhea" id="RHEA-COMP:9623"/>
        <dbReference type="Rhea" id="RHEA-COMP:9625"/>
        <dbReference type="ChEBI" id="CHEBI:15378"/>
        <dbReference type="ChEBI" id="CHEBI:16526"/>
        <dbReference type="ChEBI" id="CHEBI:57287"/>
        <dbReference type="ChEBI" id="CHEBI:57288"/>
        <dbReference type="ChEBI" id="CHEBI:78449"/>
        <dbReference type="ChEBI" id="CHEBI:78450"/>
        <dbReference type="EC" id="2.3.1.180"/>
    </reaction>
    <physiologicalReaction direction="left-to-right" evidence="12">
        <dbReference type="Rhea" id="RHEA:12081"/>
    </physiologicalReaction>
</comment>
<feature type="active site" evidence="13">
    <location>
        <position position="254"/>
    </location>
</feature>
<organism evidence="16 17">
    <name type="scientific">Prosthecochloris aestuarii (strain DSM 271 / SK 413)</name>
    <dbReference type="NCBI Taxonomy" id="290512"/>
    <lineage>
        <taxon>Bacteria</taxon>
        <taxon>Pseudomonadati</taxon>
        <taxon>Chlorobiota</taxon>
        <taxon>Chlorobiia</taxon>
        <taxon>Chlorobiales</taxon>
        <taxon>Chlorobiaceae</taxon>
        <taxon>Prosthecochloris</taxon>
    </lineage>
</organism>
<dbReference type="AlphaFoldDB" id="B4S3P0"/>